<evidence type="ECO:0000256" key="2">
    <source>
        <dbReference type="ARBA" id="ARBA00022898"/>
    </source>
</evidence>
<evidence type="ECO:0000313" key="4">
    <source>
        <dbReference type="EMBL" id="KAJ0391311.1"/>
    </source>
</evidence>
<dbReference type="Gene3D" id="3.90.1150.10">
    <property type="entry name" value="Aspartate Aminotransferase, domain 1"/>
    <property type="match status" value="1"/>
</dbReference>
<comment type="caution">
    <text evidence="4">The sequence shown here is derived from an EMBL/GenBank/DDBJ whole genome shotgun (WGS) entry which is preliminary data.</text>
</comment>
<reference evidence="4" key="1">
    <citation type="submission" date="2021-12" db="EMBL/GenBank/DDBJ databases">
        <title>Prjna785345.</title>
        <authorList>
            <person name="Rujirawat T."/>
            <person name="Krajaejun T."/>
        </authorList>
    </citation>
    <scope>NUCLEOTIDE SEQUENCE</scope>
    <source>
        <strain evidence="4">Pi057C3</strain>
    </source>
</reference>
<dbReference type="CDD" id="cd00609">
    <property type="entry name" value="AAT_like"/>
    <property type="match status" value="1"/>
</dbReference>
<accession>A0AAD5L6L5</accession>
<protein>
    <recommendedName>
        <fullName evidence="3">Aminotransferase class I/classII large domain-containing protein</fullName>
    </recommendedName>
</protein>
<dbReference type="InterPro" id="IPR015424">
    <property type="entry name" value="PyrdxlP-dep_Trfase"/>
</dbReference>
<dbReference type="InterPro" id="IPR015422">
    <property type="entry name" value="PyrdxlP-dep_Trfase_small"/>
</dbReference>
<proteinExistence type="inferred from homology"/>
<dbReference type="GO" id="GO:0030170">
    <property type="term" value="F:pyridoxal phosphate binding"/>
    <property type="evidence" value="ECO:0007669"/>
    <property type="project" value="InterPro"/>
</dbReference>
<keyword evidence="2" id="KW-0663">Pyridoxal phosphate</keyword>
<dbReference type="AlphaFoldDB" id="A0AAD5L6L5"/>
<organism evidence="4 5">
    <name type="scientific">Pythium insidiosum</name>
    <name type="common">Pythiosis disease agent</name>
    <dbReference type="NCBI Taxonomy" id="114742"/>
    <lineage>
        <taxon>Eukaryota</taxon>
        <taxon>Sar</taxon>
        <taxon>Stramenopiles</taxon>
        <taxon>Oomycota</taxon>
        <taxon>Peronosporomycetes</taxon>
        <taxon>Pythiales</taxon>
        <taxon>Pythiaceae</taxon>
        <taxon>Pythium</taxon>
    </lineage>
</organism>
<evidence type="ECO:0000313" key="5">
    <source>
        <dbReference type="Proteomes" id="UP001209570"/>
    </source>
</evidence>
<feature type="domain" description="Aminotransferase class I/classII large" evidence="3">
    <location>
        <begin position="20"/>
        <end position="367"/>
    </location>
</feature>
<dbReference type="Gene3D" id="3.40.640.10">
    <property type="entry name" value="Type I PLP-dependent aspartate aminotransferase-like (Major domain)"/>
    <property type="match status" value="1"/>
</dbReference>
<name>A0AAD5L6L5_PYTIN</name>
<evidence type="ECO:0000259" key="3">
    <source>
        <dbReference type="Pfam" id="PF00155"/>
    </source>
</evidence>
<dbReference type="SUPFAM" id="SSF53383">
    <property type="entry name" value="PLP-dependent transferases"/>
    <property type="match status" value="1"/>
</dbReference>
<sequence length="376" mass="42132">MQPFKLERYFAQYEFTTKYLLCVSDCEALSMAEVVSMADAECQALWSDLKLGYTESQGLPLLRREVVKAMYPSLTPEQVLVLAPEEGIYLSMRALLKPSDHVVCVTPGYQSLYEIARSIGCDVTPWNVREIKDHPNHAQAFDIDELEKLLRPNTKLVVINFPHNPTGLTLTRAQLDRVVELCKSRGAYLFSDEMYRYLEHDASTRLPPACEIYDRAISLFGMSKSFGMPGLRVGWIATKDKDVFARVAELKDYTTICSSAPSEILALIGLRARDQLIQRNVATIKRGLAAVQAFMDKHKDKFAFQAPTAGPIAFPKILIPGMTASAYSDMLVREAGILLLPSGLYEVEDNRFRVSFGRVNTPEVVQAWDAFLSAAK</sequence>
<dbReference type="Proteomes" id="UP001209570">
    <property type="component" value="Unassembled WGS sequence"/>
</dbReference>
<comment type="similarity">
    <text evidence="1">Belongs to the class-I pyridoxal-phosphate-dependent aminotransferase family.</text>
</comment>
<dbReference type="GO" id="GO:0003824">
    <property type="term" value="F:catalytic activity"/>
    <property type="evidence" value="ECO:0007669"/>
    <property type="project" value="InterPro"/>
</dbReference>
<dbReference type="InterPro" id="IPR004839">
    <property type="entry name" value="Aminotransferase_I/II_large"/>
</dbReference>
<dbReference type="InterPro" id="IPR015421">
    <property type="entry name" value="PyrdxlP-dep_Trfase_major"/>
</dbReference>
<dbReference type="Pfam" id="PF00155">
    <property type="entry name" value="Aminotran_1_2"/>
    <property type="match status" value="1"/>
</dbReference>
<keyword evidence="5" id="KW-1185">Reference proteome</keyword>
<dbReference type="PANTHER" id="PTHR43510">
    <property type="entry name" value="AMINOTRANSFERASE FUNCTION, HYPOTHETICAL (EUROFUNG)"/>
    <property type="match status" value="1"/>
</dbReference>
<gene>
    <name evidence="4" type="ORF">P43SY_010626</name>
</gene>
<dbReference type="EMBL" id="JAKCXM010001128">
    <property type="protein sequence ID" value="KAJ0391311.1"/>
    <property type="molecule type" value="Genomic_DNA"/>
</dbReference>
<dbReference type="InterPro" id="IPR004838">
    <property type="entry name" value="NHTrfase_class1_PyrdxlP-BS"/>
</dbReference>
<dbReference type="PANTHER" id="PTHR43510:SF1">
    <property type="entry name" value="AMINOTRANSFERASE FUNCTION, HYPOTHETICAL (EUROFUNG)"/>
    <property type="match status" value="1"/>
</dbReference>
<evidence type="ECO:0000256" key="1">
    <source>
        <dbReference type="ARBA" id="ARBA00007441"/>
    </source>
</evidence>
<dbReference type="PROSITE" id="PS00105">
    <property type="entry name" value="AA_TRANSFER_CLASS_1"/>
    <property type="match status" value="1"/>
</dbReference>